<dbReference type="AlphaFoldDB" id="A0A918WJ76"/>
<reference evidence="1" key="1">
    <citation type="journal article" date="2014" name="Int. J. Syst. Evol. Microbiol.">
        <title>Complete genome sequence of Corynebacterium casei LMG S-19264T (=DSM 44701T), isolated from a smear-ripened cheese.</title>
        <authorList>
            <consortium name="US DOE Joint Genome Institute (JGI-PGF)"/>
            <person name="Walter F."/>
            <person name="Albersmeier A."/>
            <person name="Kalinowski J."/>
            <person name="Ruckert C."/>
        </authorList>
    </citation>
    <scope>NUCLEOTIDE SEQUENCE</scope>
    <source>
        <strain evidence="1">KCTC 12988</strain>
    </source>
</reference>
<protein>
    <submittedName>
        <fullName evidence="1">Uncharacterized protein</fullName>
    </submittedName>
</protein>
<comment type="caution">
    <text evidence="1">The sequence shown here is derived from an EMBL/GenBank/DDBJ whole genome shotgun (WGS) entry which is preliminary data.</text>
</comment>
<dbReference type="Pfam" id="PF13385">
    <property type="entry name" value="Laminin_G_3"/>
    <property type="match status" value="1"/>
</dbReference>
<proteinExistence type="predicted"/>
<dbReference type="EMBL" id="BMXI01000007">
    <property type="protein sequence ID" value="GHC52550.1"/>
    <property type="molecule type" value="Genomic_DNA"/>
</dbReference>
<organism evidence="1 2">
    <name type="scientific">Roseibacillus persicicus</name>
    <dbReference type="NCBI Taxonomy" id="454148"/>
    <lineage>
        <taxon>Bacteria</taxon>
        <taxon>Pseudomonadati</taxon>
        <taxon>Verrucomicrobiota</taxon>
        <taxon>Verrucomicrobiia</taxon>
        <taxon>Verrucomicrobiales</taxon>
        <taxon>Verrucomicrobiaceae</taxon>
        <taxon>Roseibacillus</taxon>
    </lineage>
</organism>
<dbReference type="SUPFAM" id="SSF49899">
    <property type="entry name" value="Concanavalin A-like lectins/glucanases"/>
    <property type="match status" value="1"/>
</dbReference>
<keyword evidence="2" id="KW-1185">Reference proteome</keyword>
<evidence type="ECO:0000313" key="2">
    <source>
        <dbReference type="Proteomes" id="UP000644507"/>
    </source>
</evidence>
<dbReference type="InterPro" id="IPR013320">
    <property type="entry name" value="ConA-like_dom_sf"/>
</dbReference>
<gene>
    <name evidence="1" type="ORF">GCM10007100_18580</name>
</gene>
<name>A0A918WJ76_9BACT</name>
<dbReference type="Proteomes" id="UP000644507">
    <property type="component" value="Unassembled WGS sequence"/>
</dbReference>
<sequence length="718" mass="75170">MLGIIGPASGQVVYEDSFDEDGLTTNNGTGGGGIVETFNNASGSFAWNDDDDDNEGLSSGVATSGGQITTFRSENSFNVSNGFTLEVTFDMASNLPGNPYPSNHFSFGMVSDELDTKNNLFATSGETPLSDGIGFSLGLRNGSADEGLIEWDLDAVSGEASLLNAITFATGSAQTLVLDVGPDGSYTYTYGAISGSGMTVIDLTQTYFFKARTQGSQDNVIQSVTLTTNSTQFDAPTITTAAAVYDLSVPVDFNITFDASATTATLDTPANSAVDLLALDTDNDGIVVFTEAPPMDLSTYTVTASRSGIPAPLSESTEVTVIDPAEEAADNAFSLAIKADSPLFYYRYEEETGTTFLRDSSGNGFHTNDFSESLTFGTSPAPGGMQNAADFSPSSGARYILSPATSEMSASFSFVSVLNVSGTVPNANTRNLLSMTNGTGSGASIFGKHERFRTFIDGTLDNLTEIDAFPSDTSCLVHYVFTADEVNGGGEAAIYIDGELYGTPVTVGTVGPNVGNWVIGATQILGDPSWLDWLDETAVFEEALTPTQIETHATAFIAGADPLLGFNADAETITLGESVTLSWKVGDSATGVSLDDGTETTTMTETSVTLSPASTTTYELKVAGPGGPFTKFVTVIVDSPPGPIEITDWSADPGALGIDFTIEIMASPETEYEIYFSEDLVTFEPTNVTIFTAPDGTGSATVPGIGNLAEYYRVESIN</sequence>
<accession>A0A918WJ76</accession>
<dbReference type="Gene3D" id="2.60.120.200">
    <property type="match status" value="1"/>
</dbReference>
<evidence type="ECO:0000313" key="1">
    <source>
        <dbReference type="EMBL" id="GHC52550.1"/>
    </source>
</evidence>
<reference evidence="1" key="2">
    <citation type="submission" date="2020-09" db="EMBL/GenBank/DDBJ databases">
        <authorList>
            <person name="Sun Q."/>
            <person name="Kim S."/>
        </authorList>
    </citation>
    <scope>NUCLEOTIDE SEQUENCE</scope>
    <source>
        <strain evidence="1">KCTC 12988</strain>
    </source>
</reference>